<evidence type="ECO:0000313" key="3">
    <source>
        <dbReference type="Proteomes" id="UP000810252"/>
    </source>
</evidence>
<dbReference type="Proteomes" id="UP000810252">
    <property type="component" value="Unassembled WGS sequence"/>
</dbReference>
<accession>A0A9D9EGU9</accession>
<dbReference type="PANTHER" id="PTHR46609:SF6">
    <property type="entry name" value="EXONUCLEASE, PHAGE-TYPE_RECB, C-TERMINAL DOMAIN-CONTAINING PROTEIN-RELATED"/>
    <property type="match status" value="1"/>
</dbReference>
<evidence type="ECO:0000313" key="2">
    <source>
        <dbReference type="EMBL" id="MBO8447672.1"/>
    </source>
</evidence>
<organism evidence="2 3">
    <name type="scientific">Candidatus Cryptobacteroides merdigallinarum</name>
    <dbReference type="NCBI Taxonomy" id="2840770"/>
    <lineage>
        <taxon>Bacteria</taxon>
        <taxon>Pseudomonadati</taxon>
        <taxon>Bacteroidota</taxon>
        <taxon>Bacteroidia</taxon>
        <taxon>Bacteroidales</taxon>
        <taxon>Candidatus Cryptobacteroides</taxon>
    </lineage>
</organism>
<protein>
    <submittedName>
        <fullName evidence="2">YqaJ viral recombinase family protein</fullName>
    </submittedName>
</protein>
<sequence length="347" mass="39606">MSYTILRPATHEKWLEERKKGIGSSDAGTIMGASPFQTPYGLYLQKTGKAEPVRESDAMFNGHILEPAVAEWFSARTGNIVDITSEGDWMAVDDDRPYLRVSPDRLYWDRGTPAERQTYEYARILEIKSTSKIVDKENIPDYWYCQIQYQMGIMGLERGCLCWITGAPTLHFDYLEVEFNGPFFASLVSRIDKFWNENILGGVPPAAINAEDTLRCSPVARNGSAAEASDEIFRSWRSLKDCRSRIRALQEHEEVLSDAIKMAIGDCESLTYTDRETGEISLLATWKNTSKEVFDEERFKADNPELWTRYSTVSEAALDRKALARDEKELYSRYSSRVASARKFMVK</sequence>
<reference evidence="2" key="1">
    <citation type="submission" date="2020-10" db="EMBL/GenBank/DDBJ databases">
        <authorList>
            <person name="Gilroy R."/>
        </authorList>
    </citation>
    <scope>NUCLEOTIDE SEQUENCE</scope>
    <source>
        <strain evidence="2">20514</strain>
    </source>
</reference>
<evidence type="ECO:0000259" key="1">
    <source>
        <dbReference type="Pfam" id="PF09588"/>
    </source>
</evidence>
<dbReference type="EMBL" id="JADIMQ010000003">
    <property type="protein sequence ID" value="MBO8447672.1"/>
    <property type="molecule type" value="Genomic_DNA"/>
</dbReference>
<dbReference type="NCBIfam" id="TIGR03033">
    <property type="entry name" value="phage_rel_nuc"/>
    <property type="match status" value="1"/>
</dbReference>
<proteinExistence type="predicted"/>
<gene>
    <name evidence="2" type="ORF">IAC29_00180</name>
</gene>
<dbReference type="Gene3D" id="3.90.320.10">
    <property type="match status" value="1"/>
</dbReference>
<feature type="domain" description="YqaJ viral recombinase" evidence="1">
    <location>
        <begin position="13"/>
        <end position="155"/>
    </location>
</feature>
<dbReference type="InterPro" id="IPR019080">
    <property type="entry name" value="YqaJ_viral_recombinase"/>
</dbReference>
<dbReference type="InterPro" id="IPR017482">
    <property type="entry name" value="Lambda-type_endonuclease"/>
</dbReference>
<comment type="caution">
    <text evidence="2">The sequence shown here is derived from an EMBL/GenBank/DDBJ whole genome shotgun (WGS) entry which is preliminary data.</text>
</comment>
<dbReference type="SUPFAM" id="SSF52980">
    <property type="entry name" value="Restriction endonuclease-like"/>
    <property type="match status" value="1"/>
</dbReference>
<dbReference type="InterPro" id="IPR011604">
    <property type="entry name" value="PDDEXK-like_dom_sf"/>
</dbReference>
<name>A0A9D9EGU9_9BACT</name>
<reference evidence="2" key="2">
    <citation type="journal article" date="2021" name="PeerJ">
        <title>Extensive microbial diversity within the chicken gut microbiome revealed by metagenomics and culture.</title>
        <authorList>
            <person name="Gilroy R."/>
            <person name="Ravi A."/>
            <person name="Getino M."/>
            <person name="Pursley I."/>
            <person name="Horton D.L."/>
            <person name="Alikhan N.F."/>
            <person name="Baker D."/>
            <person name="Gharbi K."/>
            <person name="Hall N."/>
            <person name="Watson M."/>
            <person name="Adriaenssens E.M."/>
            <person name="Foster-Nyarko E."/>
            <person name="Jarju S."/>
            <person name="Secka A."/>
            <person name="Antonio M."/>
            <person name="Oren A."/>
            <person name="Chaudhuri R.R."/>
            <person name="La Ragione R."/>
            <person name="Hildebrand F."/>
            <person name="Pallen M.J."/>
        </authorList>
    </citation>
    <scope>NUCLEOTIDE SEQUENCE</scope>
    <source>
        <strain evidence="2">20514</strain>
    </source>
</reference>
<dbReference type="AlphaFoldDB" id="A0A9D9EGU9"/>
<dbReference type="PANTHER" id="PTHR46609">
    <property type="entry name" value="EXONUCLEASE, PHAGE-TYPE/RECB, C-TERMINAL DOMAIN-CONTAINING PROTEIN"/>
    <property type="match status" value="1"/>
</dbReference>
<dbReference type="Pfam" id="PF09588">
    <property type="entry name" value="YqaJ"/>
    <property type="match status" value="1"/>
</dbReference>
<dbReference type="InterPro" id="IPR011335">
    <property type="entry name" value="Restrct_endonuc-II-like"/>
</dbReference>
<dbReference type="InterPro" id="IPR051703">
    <property type="entry name" value="NF-kappa-B_Signaling_Reg"/>
</dbReference>